<dbReference type="Proteomes" id="UP000527324">
    <property type="component" value="Unassembled WGS sequence"/>
</dbReference>
<name>A0A7W9FA47_9CAUL</name>
<dbReference type="Pfam" id="PF09523">
    <property type="entry name" value="DUF2390"/>
    <property type="match status" value="1"/>
</dbReference>
<evidence type="ECO:0000313" key="2">
    <source>
        <dbReference type="Proteomes" id="UP000527324"/>
    </source>
</evidence>
<dbReference type="AlphaFoldDB" id="A0A7W9FA47"/>
<protein>
    <submittedName>
        <fullName evidence="1">Uncharacterized protein (TIGR02444 family)</fullName>
    </submittedName>
</protein>
<comment type="caution">
    <text evidence="1">The sequence shown here is derived from an EMBL/GenBank/DDBJ whole genome shotgun (WGS) entry which is preliminary data.</text>
</comment>
<organism evidence="1 2">
    <name type="scientific">Brevundimonas aurantiaca</name>
    <dbReference type="NCBI Taxonomy" id="74316"/>
    <lineage>
        <taxon>Bacteria</taxon>
        <taxon>Pseudomonadati</taxon>
        <taxon>Pseudomonadota</taxon>
        <taxon>Alphaproteobacteria</taxon>
        <taxon>Caulobacterales</taxon>
        <taxon>Caulobacteraceae</taxon>
        <taxon>Brevundimonas</taxon>
    </lineage>
</organism>
<keyword evidence="2" id="KW-1185">Reference proteome</keyword>
<gene>
    <name evidence="1" type="ORF">GGQ93_001351</name>
</gene>
<dbReference type="NCBIfam" id="TIGR02444">
    <property type="entry name" value="TIGR02444 family protein"/>
    <property type="match status" value="1"/>
</dbReference>
<proteinExistence type="predicted"/>
<dbReference type="InterPro" id="IPR012659">
    <property type="entry name" value="CHP02444"/>
</dbReference>
<dbReference type="EMBL" id="JACHOQ010000002">
    <property type="protein sequence ID" value="MBB5739649.1"/>
    <property type="molecule type" value="Genomic_DNA"/>
</dbReference>
<dbReference type="RefSeq" id="WP_183215904.1">
    <property type="nucleotide sequence ID" value="NZ_CAJFZW010000010.1"/>
</dbReference>
<sequence length="165" mass="17859">MTAVETRSLWDWAVAAYGRPGVSEACLALQDSHDQNVPLLLWSAWAAAAGHEPDAETIEAACDIARAWDRVVVAPLRAVRRTLKAPVADIEDAPRLAVREKIKGLELEAERHLLAALEALIHEADDHAPRPSPRPALAALVATARLWAPVTPRPALQRLAETLSA</sequence>
<reference evidence="1 2" key="1">
    <citation type="submission" date="2020-08" db="EMBL/GenBank/DDBJ databases">
        <title>Genomic Encyclopedia of Type Strains, Phase IV (KMG-IV): sequencing the most valuable type-strain genomes for metagenomic binning, comparative biology and taxonomic classification.</title>
        <authorList>
            <person name="Goeker M."/>
        </authorList>
    </citation>
    <scope>NUCLEOTIDE SEQUENCE [LARGE SCALE GENOMIC DNA]</scope>
    <source>
        <strain evidence="1 2">DSM 4731</strain>
    </source>
</reference>
<accession>A0A7W9FA47</accession>
<evidence type="ECO:0000313" key="1">
    <source>
        <dbReference type="EMBL" id="MBB5739649.1"/>
    </source>
</evidence>